<keyword evidence="3 8" id="KW-0732">Signal</keyword>
<dbReference type="Pfam" id="PF01323">
    <property type="entry name" value="DSBA"/>
    <property type="match status" value="1"/>
</dbReference>
<comment type="subcellular location">
    <subcellularLocation>
        <location evidence="1 7">Periplasm</location>
    </subcellularLocation>
</comment>
<dbReference type="InterPro" id="IPR001853">
    <property type="entry name" value="DSBA-like_thioredoxin_dom"/>
</dbReference>
<gene>
    <name evidence="10" type="ORF">PSQ39_03295</name>
</gene>
<evidence type="ECO:0000256" key="5">
    <source>
        <dbReference type="ARBA" id="ARBA00023157"/>
    </source>
</evidence>
<evidence type="ECO:0000256" key="4">
    <source>
        <dbReference type="ARBA" id="ARBA00022764"/>
    </source>
</evidence>
<dbReference type="InterPro" id="IPR023205">
    <property type="entry name" value="DsbA/DsbL"/>
</dbReference>
<sequence length="217" mass="24037">MKRRDFSLALAAGSATASGLLTALPAQAQTAFKPGKDYVALSSRAPVDAPADRVEVIEFFSYNCPHCAHFEPELEAWLKKLPKDVSFRRVPVPFLADFEPKQRLYYALEAMGKVDELQFKVFNALHTERLKVIGDEAIIDWVVKQGVDKAKFLEYFKSFSITGKATRAKQIVDAYKLDGVPAMGIAGRYITDGTMAGSMTRALQITDALIAEARKSR</sequence>
<evidence type="ECO:0000256" key="1">
    <source>
        <dbReference type="ARBA" id="ARBA00004418"/>
    </source>
</evidence>
<keyword evidence="5 7" id="KW-1015">Disulfide bond</keyword>
<organism evidence="10 11">
    <name type="scientific">Curvibacter microcysteis</name>
    <dbReference type="NCBI Taxonomy" id="3026419"/>
    <lineage>
        <taxon>Bacteria</taxon>
        <taxon>Pseudomonadati</taxon>
        <taxon>Pseudomonadota</taxon>
        <taxon>Betaproteobacteria</taxon>
        <taxon>Burkholderiales</taxon>
        <taxon>Comamonadaceae</taxon>
        <taxon>Curvibacter</taxon>
    </lineage>
</organism>
<proteinExistence type="inferred from homology"/>
<dbReference type="PIRSF" id="PIRSF001488">
    <property type="entry name" value="Tdi_protein"/>
    <property type="match status" value="1"/>
</dbReference>
<dbReference type="Proteomes" id="UP001528672">
    <property type="component" value="Unassembled WGS sequence"/>
</dbReference>
<name>A0ABT5MEQ1_9BURK</name>
<evidence type="ECO:0000313" key="11">
    <source>
        <dbReference type="Proteomes" id="UP001528672"/>
    </source>
</evidence>
<comment type="caution">
    <text evidence="10">The sequence shown here is derived from an EMBL/GenBank/DDBJ whole genome shotgun (WGS) entry which is preliminary data.</text>
</comment>
<dbReference type="CDD" id="cd03019">
    <property type="entry name" value="DsbA_DsbA"/>
    <property type="match status" value="1"/>
</dbReference>
<evidence type="ECO:0000313" key="10">
    <source>
        <dbReference type="EMBL" id="MDD0813645.1"/>
    </source>
</evidence>
<evidence type="ECO:0000256" key="3">
    <source>
        <dbReference type="ARBA" id="ARBA00022729"/>
    </source>
</evidence>
<keyword evidence="6" id="KW-0676">Redox-active center</keyword>
<accession>A0ABT5MEQ1</accession>
<dbReference type="InterPro" id="IPR013766">
    <property type="entry name" value="Thioredoxin_domain"/>
</dbReference>
<dbReference type="PANTHER" id="PTHR35891:SF3">
    <property type="entry name" value="THIOL:DISULFIDE INTERCHANGE PROTEIN DSBL"/>
    <property type="match status" value="1"/>
</dbReference>
<protein>
    <recommendedName>
        <fullName evidence="7">Thiol:disulfide interchange protein</fullName>
    </recommendedName>
</protein>
<dbReference type="SUPFAM" id="SSF52833">
    <property type="entry name" value="Thioredoxin-like"/>
    <property type="match status" value="1"/>
</dbReference>
<evidence type="ECO:0000256" key="6">
    <source>
        <dbReference type="ARBA" id="ARBA00023284"/>
    </source>
</evidence>
<reference evidence="10 11" key="1">
    <citation type="submission" date="2023-02" db="EMBL/GenBank/DDBJ databases">
        <title>Bacterial whole genome sequence for Curvibacter sp. HBC28.</title>
        <authorList>
            <person name="Le V."/>
            <person name="Ko S.-R."/>
            <person name="Ahn C.-Y."/>
            <person name="Oh H.-M."/>
        </authorList>
    </citation>
    <scope>NUCLEOTIDE SEQUENCE [LARGE SCALE GENOMIC DNA]</scope>
    <source>
        <strain evidence="10 11">HBC28</strain>
    </source>
</reference>
<comment type="similarity">
    <text evidence="2">Belongs to the thioredoxin family. DsbA subfamily.</text>
</comment>
<feature type="chain" id="PRO_5045369300" description="Thiol:disulfide interchange protein" evidence="8">
    <location>
        <begin position="29"/>
        <end position="217"/>
    </location>
</feature>
<dbReference type="PANTHER" id="PTHR35891">
    <property type="entry name" value="THIOL:DISULFIDE INTERCHANGE PROTEIN DSBA"/>
    <property type="match status" value="1"/>
</dbReference>
<evidence type="ECO:0000256" key="8">
    <source>
        <dbReference type="SAM" id="SignalP"/>
    </source>
</evidence>
<feature type="domain" description="Thioredoxin" evidence="9">
    <location>
        <begin position="20"/>
        <end position="161"/>
    </location>
</feature>
<dbReference type="PROSITE" id="PS51352">
    <property type="entry name" value="THIOREDOXIN_2"/>
    <property type="match status" value="1"/>
</dbReference>
<keyword evidence="4 7" id="KW-0574">Periplasm</keyword>
<dbReference type="PROSITE" id="PS00194">
    <property type="entry name" value="THIOREDOXIN_1"/>
    <property type="match status" value="1"/>
</dbReference>
<keyword evidence="11" id="KW-1185">Reference proteome</keyword>
<evidence type="ECO:0000259" key="9">
    <source>
        <dbReference type="PROSITE" id="PS51352"/>
    </source>
</evidence>
<dbReference type="EMBL" id="JAQSIO010000001">
    <property type="protein sequence ID" value="MDD0813645.1"/>
    <property type="molecule type" value="Genomic_DNA"/>
</dbReference>
<evidence type="ECO:0000256" key="2">
    <source>
        <dbReference type="ARBA" id="ARBA00005791"/>
    </source>
</evidence>
<dbReference type="InterPro" id="IPR050824">
    <property type="entry name" value="Thiol_disulfide_DsbA"/>
</dbReference>
<dbReference type="InterPro" id="IPR017937">
    <property type="entry name" value="Thioredoxin_CS"/>
</dbReference>
<dbReference type="Gene3D" id="3.40.30.10">
    <property type="entry name" value="Glutaredoxin"/>
    <property type="match status" value="1"/>
</dbReference>
<evidence type="ECO:0000256" key="7">
    <source>
        <dbReference type="PIRNR" id="PIRNR001488"/>
    </source>
</evidence>
<dbReference type="InterPro" id="IPR036249">
    <property type="entry name" value="Thioredoxin-like_sf"/>
</dbReference>
<dbReference type="RefSeq" id="WP_273925164.1">
    <property type="nucleotide sequence ID" value="NZ_JAQSIO010000001.1"/>
</dbReference>
<feature type="signal peptide" evidence="8">
    <location>
        <begin position="1"/>
        <end position="28"/>
    </location>
</feature>